<dbReference type="Proteomes" id="UP001558613">
    <property type="component" value="Unassembled WGS sequence"/>
</dbReference>
<evidence type="ECO:0000256" key="1">
    <source>
        <dbReference type="SAM" id="Phobius"/>
    </source>
</evidence>
<evidence type="ECO:0000313" key="3">
    <source>
        <dbReference type="Proteomes" id="UP001558613"/>
    </source>
</evidence>
<accession>A0ABR3LIP7</accession>
<protein>
    <submittedName>
        <fullName evidence="2">Uncharacterized protein</fullName>
    </submittedName>
</protein>
<comment type="caution">
    <text evidence="2">The sequence shown here is derived from an EMBL/GenBank/DDBJ whole genome shotgun (WGS) entry which is preliminary data.</text>
</comment>
<sequence length="153" mass="17716">MSNITVKCAEIQTDAGFEFKLPSDLLNRTLNPDCEQSWFSEDGFKIADASDPQRLIHPATAVKSDRLFASHCVNLNHEIICDSTESHFRREIMFRVRNETAATPNSDVLNEAFLQDSDQLWWFLAVFIIVLLLSMCFLLRKRIFRQCQDSENR</sequence>
<dbReference type="EMBL" id="JAYMGO010000022">
    <property type="protein sequence ID" value="KAL1252285.1"/>
    <property type="molecule type" value="Genomic_DNA"/>
</dbReference>
<keyword evidence="3" id="KW-1185">Reference proteome</keyword>
<gene>
    <name evidence="2" type="ORF">QQF64_020081</name>
</gene>
<organism evidence="2 3">
    <name type="scientific">Cirrhinus molitorella</name>
    <name type="common">mud carp</name>
    <dbReference type="NCBI Taxonomy" id="172907"/>
    <lineage>
        <taxon>Eukaryota</taxon>
        <taxon>Metazoa</taxon>
        <taxon>Chordata</taxon>
        <taxon>Craniata</taxon>
        <taxon>Vertebrata</taxon>
        <taxon>Euteleostomi</taxon>
        <taxon>Actinopterygii</taxon>
        <taxon>Neopterygii</taxon>
        <taxon>Teleostei</taxon>
        <taxon>Ostariophysi</taxon>
        <taxon>Cypriniformes</taxon>
        <taxon>Cyprinidae</taxon>
        <taxon>Labeoninae</taxon>
        <taxon>Labeonini</taxon>
        <taxon>Cirrhinus</taxon>
    </lineage>
</organism>
<feature type="transmembrane region" description="Helical" evidence="1">
    <location>
        <begin position="120"/>
        <end position="139"/>
    </location>
</feature>
<reference evidence="2 3" key="1">
    <citation type="submission" date="2023-09" db="EMBL/GenBank/DDBJ databases">
        <authorList>
            <person name="Wang M."/>
        </authorList>
    </citation>
    <scope>NUCLEOTIDE SEQUENCE [LARGE SCALE GENOMIC DNA]</scope>
    <source>
        <strain evidence="2">GT-2023</strain>
        <tissue evidence="2">Liver</tissue>
    </source>
</reference>
<keyword evidence="1" id="KW-0812">Transmembrane</keyword>
<keyword evidence="1" id="KW-0472">Membrane</keyword>
<name>A0ABR3LIP7_9TELE</name>
<evidence type="ECO:0000313" key="2">
    <source>
        <dbReference type="EMBL" id="KAL1252285.1"/>
    </source>
</evidence>
<proteinExistence type="predicted"/>
<keyword evidence="1" id="KW-1133">Transmembrane helix</keyword>